<dbReference type="Pfam" id="PF12796">
    <property type="entry name" value="Ank_2"/>
    <property type="match status" value="1"/>
</dbReference>
<feature type="repeat" description="ANK" evidence="3">
    <location>
        <begin position="65"/>
        <end position="97"/>
    </location>
</feature>
<dbReference type="SMART" id="SM00248">
    <property type="entry name" value="ANK"/>
    <property type="match status" value="3"/>
</dbReference>
<organism evidence="5 6">
    <name type="scientific">Cyclotella cryptica</name>
    <dbReference type="NCBI Taxonomy" id="29204"/>
    <lineage>
        <taxon>Eukaryota</taxon>
        <taxon>Sar</taxon>
        <taxon>Stramenopiles</taxon>
        <taxon>Ochrophyta</taxon>
        <taxon>Bacillariophyta</taxon>
        <taxon>Coscinodiscophyceae</taxon>
        <taxon>Thalassiosirophycidae</taxon>
        <taxon>Stephanodiscales</taxon>
        <taxon>Stephanodiscaceae</taxon>
        <taxon>Cyclotella</taxon>
    </lineage>
</organism>
<keyword evidence="2 3" id="KW-0040">ANK repeat</keyword>
<evidence type="ECO:0000313" key="6">
    <source>
        <dbReference type="Proteomes" id="UP001516023"/>
    </source>
</evidence>
<gene>
    <name evidence="5" type="ORF">HJC23_002454</name>
</gene>
<keyword evidence="4" id="KW-0732">Signal</keyword>
<feature type="chain" id="PRO_5044810635" description="Ankyrin" evidence="4">
    <location>
        <begin position="29"/>
        <end position="192"/>
    </location>
</feature>
<dbReference type="PROSITE" id="PS50088">
    <property type="entry name" value="ANK_REPEAT"/>
    <property type="match status" value="1"/>
</dbReference>
<reference evidence="5 6" key="1">
    <citation type="journal article" date="2020" name="G3 (Bethesda)">
        <title>Improved Reference Genome for Cyclotella cryptica CCMP332, a Model for Cell Wall Morphogenesis, Salinity Adaptation, and Lipid Production in Diatoms (Bacillariophyta).</title>
        <authorList>
            <person name="Roberts W.R."/>
            <person name="Downey K.M."/>
            <person name="Ruck E.C."/>
            <person name="Traller J.C."/>
            <person name="Alverson A.J."/>
        </authorList>
    </citation>
    <scope>NUCLEOTIDE SEQUENCE [LARGE SCALE GENOMIC DNA]</scope>
    <source>
        <strain evidence="5 6">CCMP332</strain>
    </source>
</reference>
<keyword evidence="1" id="KW-0677">Repeat</keyword>
<dbReference type="EMBL" id="JABMIG020000109">
    <property type="protein sequence ID" value="KAL3791823.1"/>
    <property type="molecule type" value="Genomic_DNA"/>
</dbReference>
<evidence type="ECO:0008006" key="7">
    <source>
        <dbReference type="Google" id="ProtNLM"/>
    </source>
</evidence>
<evidence type="ECO:0000256" key="4">
    <source>
        <dbReference type="SAM" id="SignalP"/>
    </source>
</evidence>
<evidence type="ECO:0000256" key="1">
    <source>
        <dbReference type="ARBA" id="ARBA00022737"/>
    </source>
</evidence>
<protein>
    <recommendedName>
        <fullName evidence="7">Ankyrin</fullName>
    </recommendedName>
</protein>
<dbReference type="PRINTS" id="PR01415">
    <property type="entry name" value="ANKYRIN"/>
</dbReference>
<accession>A0ABD3PV97</accession>
<dbReference type="AlphaFoldDB" id="A0ABD3PV97"/>
<dbReference type="PANTHER" id="PTHR24198">
    <property type="entry name" value="ANKYRIN REPEAT AND PROTEIN KINASE DOMAIN-CONTAINING PROTEIN"/>
    <property type="match status" value="1"/>
</dbReference>
<evidence type="ECO:0000313" key="5">
    <source>
        <dbReference type="EMBL" id="KAL3791823.1"/>
    </source>
</evidence>
<dbReference type="SUPFAM" id="SSF48403">
    <property type="entry name" value="Ankyrin repeat"/>
    <property type="match status" value="1"/>
</dbReference>
<feature type="signal peptide" evidence="4">
    <location>
        <begin position="1"/>
        <end position="28"/>
    </location>
</feature>
<dbReference type="InterPro" id="IPR036770">
    <property type="entry name" value="Ankyrin_rpt-contain_sf"/>
</dbReference>
<dbReference type="PANTHER" id="PTHR24198:SF165">
    <property type="entry name" value="ANKYRIN REPEAT-CONTAINING PROTEIN-RELATED"/>
    <property type="match status" value="1"/>
</dbReference>
<evidence type="ECO:0000256" key="2">
    <source>
        <dbReference type="ARBA" id="ARBA00023043"/>
    </source>
</evidence>
<dbReference type="Gene3D" id="1.25.40.20">
    <property type="entry name" value="Ankyrin repeat-containing domain"/>
    <property type="match status" value="1"/>
</dbReference>
<evidence type="ECO:0000256" key="3">
    <source>
        <dbReference type="PROSITE-ProRule" id="PRU00023"/>
    </source>
</evidence>
<sequence>MINPTSYPVRLVVSALLFTVAAIGSTEEQPPENTEYFHACSSGNLSTVTSLLEADPALVRTTTRDGEHCLHLSAFSGNAEIVKLLLEKGADPDIRSTYEKGLRMHPLSWCTYYGRHEIISLLLKYGADVNADFDLGGEFEENEDRVVTALDVIEKILMDMSVDDERKPEFVETRNVLVRGGALRWASLKDEL</sequence>
<dbReference type="PROSITE" id="PS50297">
    <property type="entry name" value="ANK_REP_REGION"/>
    <property type="match status" value="1"/>
</dbReference>
<name>A0ABD3PV97_9STRA</name>
<proteinExistence type="predicted"/>
<dbReference type="InterPro" id="IPR002110">
    <property type="entry name" value="Ankyrin_rpt"/>
</dbReference>
<comment type="caution">
    <text evidence="5">The sequence shown here is derived from an EMBL/GenBank/DDBJ whole genome shotgun (WGS) entry which is preliminary data.</text>
</comment>
<keyword evidence="6" id="KW-1185">Reference proteome</keyword>
<dbReference type="Proteomes" id="UP001516023">
    <property type="component" value="Unassembled WGS sequence"/>
</dbReference>